<reference evidence="5" key="1">
    <citation type="submission" date="2025-08" db="UniProtKB">
        <authorList>
            <consortium name="RefSeq"/>
        </authorList>
    </citation>
    <scope>IDENTIFICATION</scope>
    <source>
        <tissue evidence="5">Seedling</tissue>
    </source>
</reference>
<gene>
    <name evidence="5" type="primary">LOC132800462</name>
</gene>
<dbReference type="SUPFAM" id="SSF82153">
    <property type="entry name" value="FAS1 domain"/>
    <property type="match status" value="2"/>
</dbReference>
<dbReference type="GeneID" id="132800462"/>
<evidence type="ECO:0000256" key="1">
    <source>
        <dbReference type="ARBA" id="ARBA00007843"/>
    </source>
</evidence>
<proteinExistence type="inferred from homology"/>
<dbReference type="RefSeq" id="XP_060670137.1">
    <property type="nucleotide sequence ID" value="XM_060814154.1"/>
</dbReference>
<feature type="domain" description="FAS1" evidence="3">
    <location>
        <begin position="27"/>
        <end position="163"/>
    </location>
</feature>
<dbReference type="InterPro" id="IPR052806">
    <property type="entry name" value="Fasciclin-like_AGP"/>
</dbReference>
<dbReference type="Gene3D" id="2.30.180.10">
    <property type="entry name" value="FAS1 domain"/>
    <property type="match status" value="2"/>
</dbReference>
<feature type="chain" id="PRO_5046764560" evidence="2">
    <location>
        <begin position="23"/>
        <end position="330"/>
    </location>
</feature>
<keyword evidence="4" id="KW-1185">Reference proteome</keyword>
<dbReference type="PROSITE" id="PS50213">
    <property type="entry name" value="FAS1"/>
    <property type="match status" value="2"/>
</dbReference>
<name>A0ABM4A0A9_ZIZJJ</name>
<comment type="similarity">
    <text evidence="1">Belongs to the fasciclin-like AGP family.</text>
</comment>
<dbReference type="Proteomes" id="UP001652623">
    <property type="component" value="Chromosome 1"/>
</dbReference>
<keyword evidence="2" id="KW-0732">Signal</keyword>
<feature type="signal peptide" evidence="2">
    <location>
        <begin position="1"/>
        <end position="22"/>
    </location>
</feature>
<dbReference type="PANTHER" id="PTHR33985:SF29">
    <property type="entry name" value="FAS1 DOMAIN-CONTAINING PROTEIN"/>
    <property type="match status" value="1"/>
</dbReference>
<dbReference type="Pfam" id="PF02469">
    <property type="entry name" value="Fasciclin"/>
    <property type="match status" value="2"/>
</dbReference>
<evidence type="ECO:0000313" key="4">
    <source>
        <dbReference type="Proteomes" id="UP001652623"/>
    </source>
</evidence>
<evidence type="ECO:0000259" key="3">
    <source>
        <dbReference type="PROSITE" id="PS50213"/>
    </source>
</evidence>
<evidence type="ECO:0000313" key="5">
    <source>
        <dbReference type="RefSeq" id="XP_060670137.1"/>
    </source>
</evidence>
<evidence type="ECO:0000256" key="2">
    <source>
        <dbReference type="SAM" id="SignalP"/>
    </source>
</evidence>
<organism evidence="4 5">
    <name type="scientific">Ziziphus jujuba</name>
    <name type="common">Chinese jujube</name>
    <name type="synonym">Ziziphus sativa</name>
    <dbReference type="NCBI Taxonomy" id="326968"/>
    <lineage>
        <taxon>Eukaryota</taxon>
        <taxon>Viridiplantae</taxon>
        <taxon>Streptophyta</taxon>
        <taxon>Embryophyta</taxon>
        <taxon>Tracheophyta</taxon>
        <taxon>Spermatophyta</taxon>
        <taxon>Magnoliopsida</taxon>
        <taxon>eudicotyledons</taxon>
        <taxon>Gunneridae</taxon>
        <taxon>Pentapetalae</taxon>
        <taxon>rosids</taxon>
        <taxon>fabids</taxon>
        <taxon>Rosales</taxon>
        <taxon>Rhamnaceae</taxon>
        <taxon>Paliureae</taxon>
        <taxon>Ziziphus</taxon>
    </lineage>
</organism>
<sequence length="330" mass="36418">MASKVVLSVLVFLVLVSTQAEGNNNFNLVMASRTLSDKGYHVMSMIFQVFLNDLNASELLTGNSTLTVFSPQDGAFYSSKYTQPPLTLLQYHVVPSKLDGEALQSLHHGSKIDTLLLGHPLVVTTLPTDEYTSLNGVTVTESNIYKDGRLIVHGVDNFFDPAFQTLIYPRYDVKKDIHNEATIALMASSKSFFGVVIFLVLVLSTQTAEGKNNNFNLAMASRNLSDKGYHAMLSMILDVLFKNHMNVSGNSIFTVFCPPDDAFFSKNPLPPLAQLQYHVVPQKLKSGNLSSLPHGSKIDTLLPSHPLVVTTLPNDNYTSLHEVKVTQWNL</sequence>
<accession>A0ABM4A0A9</accession>
<dbReference type="InterPro" id="IPR000782">
    <property type="entry name" value="FAS1_domain"/>
</dbReference>
<dbReference type="InterPro" id="IPR036378">
    <property type="entry name" value="FAS1_dom_sf"/>
</dbReference>
<dbReference type="SMART" id="SM00554">
    <property type="entry name" value="FAS1"/>
    <property type="match status" value="2"/>
</dbReference>
<dbReference type="PANTHER" id="PTHR33985">
    <property type="entry name" value="OS02G0491300 PROTEIN-RELATED"/>
    <property type="match status" value="1"/>
</dbReference>
<feature type="domain" description="FAS1" evidence="3">
    <location>
        <begin position="216"/>
        <end position="330"/>
    </location>
</feature>
<protein>
    <submittedName>
        <fullName evidence="5">Uncharacterized protein LOC132800462</fullName>
    </submittedName>
</protein>